<gene>
    <name evidence="2" type="ORF">Pan241w_27180</name>
</gene>
<dbReference type="Gene3D" id="3.90.1200.10">
    <property type="match status" value="1"/>
</dbReference>
<feature type="domain" description="Aminoglycoside phosphotransferase" evidence="1">
    <location>
        <begin position="114"/>
        <end position="279"/>
    </location>
</feature>
<organism evidence="2 3">
    <name type="scientific">Gimesia alba</name>
    <dbReference type="NCBI Taxonomy" id="2527973"/>
    <lineage>
        <taxon>Bacteria</taxon>
        <taxon>Pseudomonadati</taxon>
        <taxon>Planctomycetota</taxon>
        <taxon>Planctomycetia</taxon>
        <taxon>Planctomycetales</taxon>
        <taxon>Planctomycetaceae</taxon>
        <taxon>Gimesia</taxon>
    </lineage>
</organism>
<dbReference type="SUPFAM" id="SSF52540">
    <property type="entry name" value="P-loop containing nucleoside triphosphate hydrolases"/>
    <property type="match status" value="1"/>
</dbReference>
<dbReference type="AlphaFoldDB" id="A0A517RFI7"/>
<evidence type="ECO:0000259" key="1">
    <source>
        <dbReference type="Pfam" id="PF01636"/>
    </source>
</evidence>
<dbReference type="InterPro" id="IPR002575">
    <property type="entry name" value="Aminoglycoside_PTrfase"/>
</dbReference>
<dbReference type="PANTHER" id="PTHR43883:SF1">
    <property type="entry name" value="GLUCONOKINASE"/>
    <property type="match status" value="1"/>
</dbReference>
<protein>
    <submittedName>
        <fullName evidence="2">Zeta toxin</fullName>
    </submittedName>
</protein>
<dbReference type="EMBL" id="CP036269">
    <property type="protein sequence ID" value="QDT42631.1"/>
    <property type="molecule type" value="Genomic_DNA"/>
</dbReference>
<dbReference type="Gene3D" id="3.40.50.300">
    <property type="entry name" value="P-loop containing nucleotide triphosphate hydrolases"/>
    <property type="match status" value="1"/>
</dbReference>
<keyword evidence="3" id="KW-1185">Reference proteome</keyword>
<dbReference type="InterPro" id="IPR027417">
    <property type="entry name" value="P-loop_NTPase"/>
</dbReference>
<accession>A0A517RFI7</accession>
<dbReference type="Pfam" id="PF13671">
    <property type="entry name" value="AAA_33"/>
    <property type="match status" value="1"/>
</dbReference>
<dbReference type="Proteomes" id="UP000317171">
    <property type="component" value="Chromosome"/>
</dbReference>
<dbReference type="RefSeq" id="WP_198000501.1">
    <property type="nucleotide sequence ID" value="NZ_CP036269.1"/>
</dbReference>
<dbReference type="InterPro" id="IPR011009">
    <property type="entry name" value="Kinase-like_dom_sf"/>
</dbReference>
<dbReference type="SUPFAM" id="SSF56112">
    <property type="entry name" value="Protein kinase-like (PK-like)"/>
    <property type="match status" value="1"/>
</dbReference>
<dbReference type="InterPro" id="IPR052732">
    <property type="entry name" value="Cell-binding_unc_protein"/>
</dbReference>
<dbReference type="PANTHER" id="PTHR43883">
    <property type="entry name" value="SLR0207 PROTEIN"/>
    <property type="match status" value="1"/>
</dbReference>
<evidence type="ECO:0000313" key="2">
    <source>
        <dbReference type="EMBL" id="QDT42631.1"/>
    </source>
</evidence>
<dbReference type="Pfam" id="PF01636">
    <property type="entry name" value="APH"/>
    <property type="match status" value="1"/>
</dbReference>
<dbReference type="KEGG" id="gaz:Pan241w_27180"/>
<reference evidence="2 3" key="1">
    <citation type="submission" date="2019-02" db="EMBL/GenBank/DDBJ databases">
        <title>Deep-cultivation of Planctomycetes and their phenomic and genomic characterization uncovers novel biology.</title>
        <authorList>
            <person name="Wiegand S."/>
            <person name="Jogler M."/>
            <person name="Boedeker C."/>
            <person name="Pinto D."/>
            <person name="Vollmers J."/>
            <person name="Rivas-Marin E."/>
            <person name="Kohn T."/>
            <person name="Peeters S.H."/>
            <person name="Heuer A."/>
            <person name="Rast P."/>
            <person name="Oberbeckmann S."/>
            <person name="Bunk B."/>
            <person name="Jeske O."/>
            <person name="Meyerdierks A."/>
            <person name="Storesund J.E."/>
            <person name="Kallscheuer N."/>
            <person name="Luecker S."/>
            <person name="Lage O.M."/>
            <person name="Pohl T."/>
            <person name="Merkel B.J."/>
            <person name="Hornburger P."/>
            <person name="Mueller R.-W."/>
            <person name="Bruemmer F."/>
            <person name="Labrenz M."/>
            <person name="Spormann A.M."/>
            <person name="Op den Camp H."/>
            <person name="Overmann J."/>
            <person name="Amann R."/>
            <person name="Jetten M.S.M."/>
            <person name="Mascher T."/>
            <person name="Medema M.H."/>
            <person name="Devos D.P."/>
            <person name="Kaster A.-K."/>
            <person name="Ovreas L."/>
            <person name="Rohde M."/>
            <person name="Galperin M.Y."/>
            <person name="Jogler C."/>
        </authorList>
    </citation>
    <scope>NUCLEOTIDE SEQUENCE [LARGE SCALE GENOMIC DNA]</scope>
    <source>
        <strain evidence="2 3">Pan241w</strain>
    </source>
</reference>
<name>A0A517RFI7_9PLAN</name>
<proteinExistence type="predicted"/>
<sequence length="516" mass="58471">MLIESLQKKSLFDHPVDEFQVLETHISWVLLTGSYAYKLKKHVDLGFVNFSTLELRKKYCEEEVRLNRRLAPDLYLKVIPITGTEAAPELDGAGEVIDYAVQMVQFSQENLLSHAIEQGTLTTAHIDLLAQEVAEFHTKIDIAGDDLEYGRPEKIMAPVEENFRHLSELFSTDAAVQEMVALIRTENERWYDSHQSLLTQRKSEGFIRECHGDMHLNNMILSDTGVTLFDCLEFNAALRWVDVMSEVAFLVMDLEDRGHADYAMRFLNRYLELTGDYAGVPLLRFYLSYRAMVRAKVAALRLSQHHLSEAEEAEIREEFWSYLELAKKYVMPTEPVLMLTHGVSGSGKSYGSGLLLEGMNAIRVRSDTERKRLQTELQLADAELYSRETTDKTYQRLSDLAQAILEAGWNVIVDATTLKAWQRSLFRKLAESMNVPFLLLYFSADRKVLESRIAAREAAGGDPSDATTEVLAHQLAEVEPLTAAEQSEAVAIPAEQEWTTELLVQLVNRVRAGTGN</sequence>
<evidence type="ECO:0000313" key="3">
    <source>
        <dbReference type="Proteomes" id="UP000317171"/>
    </source>
</evidence>